<feature type="compositionally biased region" description="Basic residues" evidence="7">
    <location>
        <begin position="510"/>
        <end position="520"/>
    </location>
</feature>
<dbReference type="GeneID" id="91089443"/>
<dbReference type="GO" id="GO:0005634">
    <property type="term" value="C:nucleus"/>
    <property type="evidence" value="ECO:0007669"/>
    <property type="project" value="TreeGrafter"/>
</dbReference>
<reference evidence="9" key="2">
    <citation type="journal article" date="2022" name="Elife">
        <title>Obligate sexual reproduction of a homothallic fungus closely related to the Cryptococcus pathogenic species complex.</title>
        <authorList>
            <person name="Passer A.R."/>
            <person name="Clancey S.A."/>
            <person name="Shea T."/>
            <person name="David-Palma M."/>
            <person name="Averette A.F."/>
            <person name="Boekhout T."/>
            <person name="Porcel B.M."/>
            <person name="Nowrousian M."/>
            <person name="Cuomo C.A."/>
            <person name="Sun S."/>
            <person name="Heitman J."/>
            <person name="Coelho M.A."/>
        </authorList>
    </citation>
    <scope>NUCLEOTIDE SEQUENCE</scope>
    <source>
        <strain evidence="9">CBS 7841</strain>
    </source>
</reference>
<dbReference type="PROSITE" id="PS00107">
    <property type="entry name" value="PROTEIN_KINASE_ATP"/>
    <property type="match status" value="1"/>
</dbReference>
<dbReference type="AlphaFoldDB" id="A0AAJ8M3R9"/>
<feature type="compositionally biased region" description="Polar residues" evidence="7">
    <location>
        <begin position="7"/>
        <end position="19"/>
    </location>
</feature>
<feature type="region of interest" description="Disordered" evidence="7">
    <location>
        <begin position="698"/>
        <end position="720"/>
    </location>
</feature>
<keyword evidence="10" id="KW-1185">Reference proteome</keyword>
<dbReference type="InterPro" id="IPR000719">
    <property type="entry name" value="Prot_kinase_dom"/>
</dbReference>
<evidence type="ECO:0000256" key="2">
    <source>
        <dbReference type="ARBA" id="ARBA00022741"/>
    </source>
</evidence>
<dbReference type="SMART" id="SM00220">
    <property type="entry name" value="S_TKc"/>
    <property type="match status" value="1"/>
</dbReference>
<feature type="compositionally biased region" description="Polar residues" evidence="7">
    <location>
        <begin position="706"/>
        <end position="715"/>
    </location>
</feature>
<feature type="compositionally biased region" description="Polar residues" evidence="7">
    <location>
        <begin position="138"/>
        <end position="171"/>
    </location>
</feature>
<dbReference type="InterPro" id="IPR011009">
    <property type="entry name" value="Kinase-like_dom_sf"/>
</dbReference>
<dbReference type="Proteomes" id="UP000094043">
    <property type="component" value="Chromosome 6"/>
</dbReference>
<reference evidence="9" key="3">
    <citation type="submission" date="2024-01" db="EMBL/GenBank/DDBJ databases">
        <authorList>
            <person name="Coelho M.A."/>
            <person name="David-Palma M."/>
            <person name="Shea T."/>
            <person name="Sun S."/>
            <person name="Cuomo C.A."/>
            <person name="Heitman J."/>
        </authorList>
    </citation>
    <scope>NUCLEOTIDE SEQUENCE</scope>
    <source>
        <strain evidence="9">CBS 7841</strain>
    </source>
</reference>
<feature type="binding site" evidence="6">
    <location>
        <position position="843"/>
    </location>
    <ligand>
        <name>ATP</name>
        <dbReference type="ChEBI" id="CHEBI:30616"/>
    </ligand>
</feature>
<evidence type="ECO:0000259" key="8">
    <source>
        <dbReference type="PROSITE" id="PS50011"/>
    </source>
</evidence>
<dbReference type="RefSeq" id="XP_066070702.1">
    <property type="nucleotide sequence ID" value="XM_066214605.1"/>
</dbReference>
<accession>A0AAJ8M3R9</accession>
<feature type="compositionally biased region" description="Basic and acidic residues" evidence="7">
    <location>
        <begin position="369"/>
        <end position="379"/>
    </location>
</feature>
<evidence type="ECO:0000256" key="5">
    <source>
        <dbReference type="ARBA" id="ARBA00037982"/>
    </source>
</evidence>
<feature type="region of interest" description="Disordered" evidence="7">
    <location>
        <begin position="361"/>
        <end position="381"/>
    </location>
</feature>
<evidence type="ECO:0000256" key="4">
    <source>
        <dbReference type="ARBA" id="ARBA00022840"/>
    </source>
</evidence>
<evidence type="ECO:0000313" key="10">
    <source>
        <dbReference type="Proteomes" id="UP000094043"/>
    </source>
</evidence>
<dbReference type="PANTHER" id="PTHR11042">
    <property type="entry name" value="EUKARYOTIC TRANSLATION INITIATION FACTOR 2-ALPHA KINASE EIF2-ALPHA KINASE -RELATED"/>
    <property type="match status" value="1"/>
</dbReference>
<dbReference type="GO" id="GO:0005524">
    <property type="term" value="F:ATP binding"/>
    <property type="evidence" value="ECO:0007669"/>
    <property type="project" value="UniProtKB-UniRule"/>
</dbReference>
<proteinExistence type="inferred from homology"/>
<dbReference type="GO" id="GO:0005737">
    <property type="term" value="C:cytoplasm"/>
    <property type="evidence" value="ECO:0007669"/>
    <property type="project" value="TreeGrafter"/>
</dbReference>
<name>A0AAJ8M3R9_9TREE</name>
<keyword evidence="1" id="KW-0808">Transferase</keyword>
<evidence type="ECO:0000256" key="6">
    <source>
        <dbReference type="PROSITE-ProRule" id="PRU10141"/>
    </source>
</evidence>
<feature type="domain" description="Protein kinase" evidence="8">
    <location>
        <begin position="813"/>
        <end position="1091"/>
    </location>
</feature>
<feature type="compositionally biased region" description="Polar residues" evidence="7">
    <location>
        <begin position="248"/>
        <end position="287"/>
    </location>
</feature>
<dbReference type="PROSITE" id="PS50011">
    <property type="entry name" value="PROTEIN_KINASE_DOM"/>
    <property type="match status" value="1"/>
</dbReference>
<dbReference type="InterPro" id="IPR017441">
    <property type="entry name" value="Protein_kinase_ATP_BS"/>
</dbReference>
<dbReference type="Gene3D" id="3.30.200.20">
    <property type="entry name" value="Phosphorylase Kinase, domain 1"/>
    <property type="match status" value="1"/>
</dbReference>
<evidence type="ECO:0000256" key="3">
    <source>
        <dbReference type="ARBA" id="ARBA00022777"/>
    </source>
</evidence>
<protein>
    <recommendedName>
        <fullName evidence="8">Protein kinase domain-containing protein</fullName>
    </recommendedName>
</protein>
<sequence length="1138" mass="122540">MAMVVMTSKQPSAQQQGSGNAFRLSRTKALNKPVTWFASSSFSKSSAGSSSSFAVQSNADDTAGCSRGSTSGSPVPNPFVASFKSTFPSSKGKHKLSPSPSPSSKRQDEDFVMISPVLRDSSPLGGAGAGKVERPGTDSFNSPLPSRFVNSHSTPSARQESRSSTPEQSPTPACGMTNATAKLKLADESPLRRVPGHSRNLRPGSRLGGKSESKRSLLLSVNGITEKSASPLKTFTRPGFSDEEDSPHNSSTPYTDETSSRPQPLFSSTRLSASQGSASTSALSNDTMPRLSVSHPLRARAGTLTNCTDRPPTLGERPPTLGQKKAVSLDQLNRNASDADAESLFGSSSHINGHIRKIRPSSTFATPGREGRISNTHEGRAHKRINSADRGGLSSITSNNGAGSMSRSFGAKSLALSLTPNLGRLPDFSHSNSSLSSLSTTNLTPPAISFSPAEPPIFENVKPLQEAFEQENEKTVSRKFKPRDSGVSMGEDESLSRPRVFFPPSSVRKPNLRQARRPAMLKRTSSMGDERDVETPGIDSVCQSGWPAAQVPPFGFLGDSAIGLDLGNKLETKPLMPETPVKKQAFKSGVGHSVSHPTLGSGSLIGDMDMDGSLENSHKVNLSAFQRKSLNMPPPSMKKPQFSAMRRRPGTSELPKLTFTTSSSPAVTEDEQSPTVRFGGSSAQKEFRKSLNLSGVAEGDREQLDVSGQTGSIVSDSEEIDGTPTKIMDVRGVLTADRTHLVTPTPTKINIEEKNSPPSSFNIGAGTNLMPRLSLPVLAPYKPRYNRTLHHRQSQPATGVNQPEEDDIFESRFITLEILGKGAFSTVVKVQEREGDGLWAVKKARGVFDGVRDRLRHLEEVDILKHLSHGPCPHVIRFQDAWEQNRQLYIQTELCLGSLAFFLEEYGRVVERLDEGRVWKCVRELSDGLNHIHSNGVIHFDIKPANILISSTGSLKIGDFGLATRWPRISPTEILEGAGLGIGNGNFAMLGTGKEKLEREGDRVYMAPEMLRGVFVMAADIFSFGLVILEIATNICVPDGGAPWHALRENDLSVVDLSPLSPALCDLITRCMSSDPALRPPIANIVSHPVVQRARNGKDALAPEEKNWLMNVLTGGVFDTAVPVSAPIVDEDAIMSEA</sequence>
<dbReference type="KEGG" id="cdep:91089443"/>
<comment type="similarity">
    <text evidence="5">Belongs to the protein kinase superfamily. Ser/Thr protein kinase family. GCN2 subfamily.</text>
</comment>
<feature type="region of interest" description="Disordered" evidence="7">
    <location>
        <begin position="629"/>
        <end position="683"/>
    </location>
</feature>
<feature type="region of interest" description="Disordered" evidence="7">
    <location>
        <begin position="41"/>
        <end position="321"/>
    </location>
</feature>
<feature type="compositionally biased region" description="Polar residues" evidence="7">
    <location>
        <begin position="222"/>
        <end position="233"/>
    </location>
</feature>
<dbReference type="SUPFAM" id="SSF56112">
    <property type="entry name" value="Protein kinase-like (PK-like)"/>
    <property type="match status" value="1"/>
</dbReference>
<dbReference type="PANTHER" id="PTHR11042:SF189">
    <property type="entry name" value="PROTEIN KINASE DOMAIN-CONTAINING PROTEIN"/>
    <property type="match status" value="1"/>
</dbReference>
<evidence type="ECO:0000256" key="1">
    <source>
        <dbReference type="ARBA" id="ARBA00022679"/>
    </source>
</evidence>
<dbReference type="Gene3D" id="1.10.510.10">
    <property type="entry name" value="Transferase(Phosphotransferase) domain 1"/>
    <property type="match status" value="1"/>
</dbReference>
<dbReference type="GO" id="GO:0004672">
    <property type="term" value="F:protein kinase activity"/>
    <property type="evidence" value="ECO:0007669"/>
    <property type="project" value="InterPro"/>
</dbReference>
<keyword evidence="3" id="KW-0418">Kinase</keyword>
<dbReference type="Pfam" id="PF00069">
    <property type="entry name" value="Pkinase"/>
    <property type="match status" value="1"/>
</dbReference>
<dbReference type="InterPro" id="IPR050339">
    <property type="entry name" value="CC_SR_Kinase"/>
</dbReference>
<dbReference type="PROSITE" id="PS00108">
    <property type="entry name" value="PROTEIN_KINASE_ST"/>
    <property type="match status" value="1"/>
</dbReference>
<evidence type="ECO:0000256" key="7">
    <source>
        <dbReference type="SAM" id="MobiDB-lite"/>
    </source>
</evidence>
<dbReference type="InterPro" id="IPR008271">
    <property type="entry name" value="Ser/Thr_kinase_AS"/>
</dbReference>
<keyword evidence="4 6" id="KW-0067">ATP-binding</keyword>
<keyword evidence="2 6" id="KW-0547">Nucleotide-binding</keyword>
<feature type="compositionally biased region" description="Low complexity" evidence="7">
    <location>
        <begin position="41"/>
        <end position="54"/>
    </location>
</feature>
<feature type="region of interest" description="Disordered" evidence="7">
    <location>
        <begin position="469"/>
        <end position="537"/>
    </location>
</feature>
<dbReference type="EMBL" id="CP143789">
    <property type="protein sequence ID" value="WVN90002.1"/>
    <property type="molecule type" value="Genomic_DNA"/>
</dbReference>
<gene>
    <name evidence="9" type="ORF">L203_105234</name>
</gene>
<evidence type="ECO:0000313" key="9">
    <source>
        <dbReference type="EMBL" id="WVN90002.1"/>
    </source>
</evidence>
<dbReference type="FunFam" id="1.10.510.10:FF:000811">
    <property type="entry name" value="Cyclin-dependent kinase WEE1"/>
    <property type="match status" value="1"/>
</dbReference>
<reference evidence="9" key="1">
    <citation type="submission" date="2016-06" db="EMBL/GenBank/DDBJ databases">
        <authorList>
            <person name="Cuomo C."/>
            <person name="Litvintseva A."/>
            <person name="Heitman J."/>
            <person name="Chen Y."/>
            <person name="Sun S."/>
            <person name="Springer D."/>
            <person name="Dromer F."/>
            <person name="Young S."/>
            <person name="Zeng Q."/>
            <person name="Chapman S."/>
            <person name="Gujja S."/>
            <person name="Saif S."/>
            <person name="Birren B."/>
        </authorList>
    </citation>
    <scope>NUCLEOTIDE SEQUENCE</scope>
    <source>
        <strain evidence="9">CBS 7841</strain>
    </source>
</reference>
<organism evidence="9 10">
    <name type="scientific">Cryptococcus depauperatus CBS 7841</name>
    <dbReference type="NCBI Taxonomy" id="1295531"/>
    <lineage>
        <taxon>Eukaryota</taxon>
        <taxon>Fungi</taxon>
        <taxon>Dikarya</taxon>
        <taxon>Basidiomycota</taxon>
        <taxon>Agaricomycotina</taxon>
        <taxon>Tremellomycetes</taxon>
        <taxon>Tremellales</taxon>
        <taxon>Cryptococcaceae</taxon>
        <taxon>Cryptococcus</taxon>
    </lineage>
</organism>
<feature type="region of interest" description="Disordered" evidence="7">
    <location>
        <begin position="1"/>
        <end position="25"/>
    </location>
</feature>